<evidence type="ECO:0000256" key="4">
    <source>
        <dbReference type="ARBA" id="ARBA00022692"/>
    </source>
</evidence>
<comment type="caution">
    <text evidence="11">The sequence shown here is derived from an EMBL/GenBank/DDBJ whole genome shotgun (WGS) entry which is preliminary data.</text>
</comment>
<keyword evidence="3" id="KW-0808">Transferase</keyword>
<dbReference type="Pfam" id="PF02518">
    <property type="entry name" value="HATPase_c"/>
    <property type="match status" value="1"/>
</dbReference>
<dbReference type="EMBL" id="VDMA02000003">
    <property type="protein sequence ID" value="KAB8186584.1"/>
    <property type="molecule type" value="Genomic_DNA"/>
</dbReference>
<dbReference type="PANTHER" id="PTHR24421:SF37">
    <property type="entry name" value="SENSOR HISTIDINE KINASE NARS"/>
    <property type="match status" value="1"/>
</dbReference>
<dbReference type="InterPro" id="IPR011712">
    <property type="entry name" value="Sig_transdc_His_kin_sub3_dim/P"/>
</dbReference>
<dbReference type="PANTHER" id="PTHR24421">
    <property type="entry name" value="NITRATE/NITRITE SENSOR PROTEIN NARX-RELATED"/>
    <property type="match status" value="1"/>
</dbReference>
<dbReference type="GO" id="GO:0046983">
    <property type="term" value="F:protein dimerization activity"/>
    <property type="evidence" value="ECO:0007669"/>
    <property type="project" value="InterPro"/>
</dbReference>
<evidence type="ECO:0000256" key="5">
    <source>
        <dbReference type="ARBA" id="ARBA00022777"/>
    </source>
</evidence>
<evidence type="ECO:0000313" key="12">
    <source>
        <dbReference type="Proteomes" id="UP000313066"/>
    </source>
</evidence>
<dbReference type="SMART" id="SM00387">
    <property type="entry name" value="HATPase_c"/>
    <property type="match status" value="1"/>
</dbReference>
<feature type="transmembrane region" description="Helical" evidence="9">
    <location>
        <begin position="56"/>
        <end position="77"/>
    </location>
</feature>
<evidence type="ECO:0000256" key="6">
    <source>
        <dbReference type="ARBA" id="ARBA00022989"/>
    </source>
</evidence>
<dbReference type="SUPFAM" id="SSF55874">
    <property type="entry name" value="ATPase domain of HSP90 chaperone/DNA topoisomerase II/histidine kinase"/>
    <property type="match status" value="1"/>
</dbReference>
<evidence type="ECO:0000256" key="8">
    <source>
        <dbReference type="ARBA" id="ARBA00023136"/>
    </source>
</evidence>
<keyword evidence="12" id="KW-1185">Reference proteome</keyword>
<gene>
    <name evidence="11" type="ORF">FH610_007300</name>
</gene>
<dbReference type="Proteomes" id="UP000313066">
    <property type="component" value="Unassembled WGS sequence"/>
</dbReference>
<keyword evidence="6 9" id="KW-1133">Transmembrane helix</keyword>
<name>A0A5N6C1E2_9ACTN</name>
<dbReference type="InterPro" id="IPR036890">
    <property type="entry name" value="HATPase_C_sf"/>
</dbReference>
<reference evidence="11 12" key="1">
    <citation type="submission" date="2019-10" db="EMBL/GenBank/DDBJ databases">
        <title>Nonomuraea sp. nov., isolated from Phyllanthus amarus.</title>
        <authorList>
            <person name="Klykleung N."/>
            <person name="Tanasupawat S."/>
        </authorList>
    </citation>
    <scope>NUCLEOTIDE SEQUENCE [LARGE SCALE GENOMIC DNA]</scope>
    <source>
        <strain evidence="11 12">CR1-09</strain>
    </source>
</reference>
<dbReference type="InterPro" id="IPR050482">
    <property type="entry name" value="Sensor_HK_TwoCompSys"/>
</dbReference>
<keyword evidence="7" id="KW-0902">Two-component regulatory system</keyword>
<feature type="domain" description="Histidine kinase/HSP90-like ATPase" evidence="10">
    <location>
        <begin position="324"/>
        <end position="416"/>
    </location>
</feature>
<proteinExistence type="predicted"/>
<dbReference type="Gene3D" id="3.30.565.10">
    <property type="entry name" value="Histidine kinase-like ATPase, C-terminal domain"/>
    <property type="match status" value="1"/>
</dbReference>
<dbReference type="CDD" id="cd16917">
    <property type="entry name" value="HATPase_UhpB-NarQ-NarX-like"/>
    <property type="match status" value="1"/>
</dbReference>
<evidence type="ECO:0000256" key="3">
    <source>
        <dbReference type="ARBA" id="ARBA00022679"/>
    </source>
</evidence>
<evidence type="ECO:0000256" key="2">
    <source>
        <dbReference type="ARBA" id="ARBA00022475"/>
    </source>
</evidence>
<keyword evidence="5 11" id="KW-0418">Kinase</keyword>
<organism evidence="11 12">
    <name type="scientific">Microbispora catharanthi</name>
    <dbReference type="NCBI Taxonomy" id="1712871"/>
    <lineage>
        <taxon>Bacteria</taxon>
        <taxon>Bacillati</taxon>
        <taxon>Actinomycetota</taxon>
        <taxon>Actinomycetes</taxon>
        <taxon>Streptosporangiales</taxon>
        <taxon>Streptosporangiaceae</taxon>
        <taxon>Microbispora</taxon>
    </lineage>
</organism>
<evidence type="ECO:0000313" key="11">
    <source>
        <dbReference type="EMBL" id="KAB8186584.1"/>
    </source>
</evidence>
<keyword evidence="2" id="KW-1003">Cell membrane</keyword>
<evidence type="ECO:0000259" key="10">
    <source>
        <dbReference type="SMART" id="SM00387"/>
    </source>
</evidence>
<keyword evidence="8 9" id="KW-0472">Membrane</keyword>
<accession>A0A5N6C1E2</accession>
<dbReference type="SUPFAM" id="SSF55781">
    <property type="entry name" value="GAF domain-like"/>
    <property type="match status" value="1"/>
</dbReference>
<dbReference type="InterPro" id="IPR003594">
    <property type="entry name" value="HATPase_dom"/>
</dbReference>
<feature type="transmembrane region" description="Helical" evidence="9">
    <location>
        <begin position="21"/>
        <end position="44"/>
    </location>
</feature>
<dbReference type="AlphaFoldDB" id="A0A5N6C1E2"/>
<keyword evidence="4 9" id="KW-0812">Transmembrane</keyword>
<dbReference type="Pfam" id="PF07730">
    <property type="entry name" value="HisKA_3"/>
    <property type="match status" value="1"/>
</dbReference>
<evidence type="ECO:0000256" key="1">
    <source>
        <dbReference type="ARBA" id="ARBA00004651"/>
    </source>
</evidence>
<dbReference type="Gene3D" id="1.20.5.1930">
    <property type="match status" value="1"/>
</dbReference>
<sequence>MVRRPPRSTRRELVPHPAQAMWASAVIGLVAPAAAIAPAGVFVPATAASPVTGLDLAGVGAAGLVGVLAAGLSGSLLPRLWRALRRRAQRTAHGGAGDPRLLAEGLVERLRQAVPAEALASVVTALRDNLGVTGVAVEVTDGLPGRLESGDVGADPRRIPLVWHGELVGSLLVGSRGPRRFALAHDRVLAALAPYAADAAHAVRVSADLRRSRERVLAAREEERRRIRRDLHDGLGQTLGTMAMTINMARITLRDSAQAADHLLADLRTGMDAVAGDIRRLVYGLRPPALDDLGLEGAILALAGEGPPATRVTVSGDLAGLPSAVETAVYRIVQEALTNVRRHARAGAAEVEVEVTGTGTLRVRIGDDGAGLPSTARAGVGTVSMRERSAELGGTCAITSRPGGGTVVEALLPLTVDTRHHV</sequence>
<evidence type="ECO:0000256" key="9">
    <source>
        <dbReference type="SAM" id="Phobius"/>
    </source>
</evidence>
<comment type="subcellular location">
    <subcellularLocation>
        <location evidence="1">Cell membrane</location>
        <topology evidence="1">Multi-pass membrane protein</topology>
    </subcellularLocation>
</comment>
<dbReference type="GO" id="GO:0005886">
    <property type="term" value="C:plasma membrane"/>
    <property type="evidence" value="ECO:0007669"/>
    <property type="project" value="UniProtKB-SubCell"/>
</dbReference>
<evidence type="ECO:0000256" key="7">
    <source>
        <dbReference type="ARBA" id="ARBA00023012"/>
    </source>
</evidence>
<dbReference type="GO" id="GO:0000155">
    <property type="term" value="F:phosphorelay sensor kinase activity"/>
    <property type="evidence" value="ECO:0007669"/>
    <property type="project" value="InterPro"/>
</dbReference>
<protein>
    <submittedName>
        <fullName evidence="11">Two-component sensor histidine kinase</fullName>
    </submittedName>
</protein>